<feature type="region of interest" description="Disordered" evidence="1">
    <location>
        <begin position="88"/>
        <end position="116"/>
    </location>
</feature>
<feature type="compositionally biased region" description="Low complexity" evidence="1">
    <location>
        <begin position="14"/>
        <end position="24"/>
    </location>
</feature>
<dbReference type="OrthoDB" id="7882921at2759"/>
<organism evidence="2">
    <name type="scientific">Musca domestica</name>
    <name type="common">House fly</name>
    <dbReference type="NCBI Taxonomy" id="7370"/>
    <lineage>
        <taxon>Eukaryota</taxon>
        <taxon>Metazoa</taxon>
        <taxon>Ecdysozoa</taxon>
        <taxon>Arthropoda</taxon>
        <taxon>Hexapoda</taxon>
        <taxon>Insecta</taxon>
        <taxon>Pterygota</taxon>
        <taxon>Neoptera</taxon>
        <taxon>Endopterygota</taxon>
        <taxon>Diptera</taxon>
        <taxon>Brachycera</taxon>
        <taxon>Muscomorpha</taxon>
        <taxon>Muscoidea</taxon>
        <taxon>Muscidae</taxon>
        <taxon>Musca</taxon>
    </lineage>
</organism>
<evidence type="ECO:0000256" key="1">
    <source>
        <dbReference type="SAM" id="MobiDB-lite"/>
    </source>
</evidence>
<feature type="compositionally biased region" description="Polar residues" evidence="1">
    <location>
        <begin position="40"/>
        <end position="49"/>
    </location>
</feature>
<dbReference type="VEuPathDB" id="VectorBase:MDOMA2_021172"/>
<reference evidence="2" key="1">
    <citation type="submission" date="2020-05" db="UniProtKB">
        <authorList>
            <consortium name="EnsemblMetazoa"/>
        </authorList>
    </citation>
    <scope>IDENTIFICATION</scope>
    <source>
        <strain evidence="2">Aabys</strain>
    </source>
</reference>
<feature type="compositionally biased region" description="Low complexity" evidence="1">
    <location>
        <begin position="88"/>
        <end position="99"/>
    </location>
</feature>
<protein>
    <submittedName>
        <fullName evidence="2">Uncharacterized protein</fullName>
    </submittedName>
</protein>
<dbReference type="VEuPathDB" id="VectorBase:MDOA001151"/>
<dbReference type="AlphaFoldDB" id="A0A1I8M4H4"/>
<name>A0A1I8M4H4_MUSDO</name>
<dbReference type="KEGG" id="mde:101889814"/>
<evidence type="ECO:0000313" key="2">
    <source>
        <dbReference type="EnsemblMetazoa" id="MDOA001151-PA"/>
    </source>
</evidence>
<dbReference type="RefSeq" id="XP_019892557.2">
    <property type="nucleotide sequence ID" value="XM_020036998.2"/>
</dbReference>
<feature type="region of interest" description="Disordered" evidence="1">
    <location>
        <begin position="1"/>
        <end position="63"/>
    </location>
</feature>
<proteinExistence type="predicted"/>
<accession>A0A1I8M4H4</accession>
<gene>
    <name evidence="2" type="primary">101889814</name>
</gene>
<sequence>MAIPFYENEEQEILHQQPLQQQQPSYASEEVDQVDGHIMNSPSIVNNMETPPSSPMPVTSPDTTEADVAAWKLLALAMCKALKDHYQQNMQPSNNNSSSTAVIQILPNGQVKPSWN</sequence>
<dbReference type="EnsemblMetazoa" id="MDOA001151-RA">
    <property type="protein sequence ID" value="MDOA001151-PA"/>
    <property type="gene ID" value="MDOA001151"/>
</dbReference>